<feature type="non-terminal residue" evidence="1">
    <location>
        <position position="203"/>
    </location>
</feature>
<dbReference type="GO" id="GO:0000981">
    <property type="term" value="F:DNA-binding transcription factor activity, RNA polymerase II-specific"/>
    <property type="evidence" value="ECO:0007669"/>
    <property type="project" value="TreeGrafter"/>
</dbReference>
<comment type="caution">
    <text evidence="1">The sequence shown here is derived from an EMBL/GenBank/DDBJ whole genome shotgun (WGS) entry which is preliminary data.</text>
</comment>
<dbReference type="InterPro" id="IPR013083">
    <property type="entry name" value="Znf_RING/FYVE/PHD"/>
</dbReference>
<organism evidence="1 2">
    <name type="scientific">Cnephaeus nilssonii</name>
    <name type="common">Northern bat</name>
    <name type="synonym">Eptesicus nilssonii</name>
    <dbReference type="NCBI Taxonomy" id="3371016"/>
    <lineage>
        <taxon>Eukaryota</taxon>
        <taxon>Metazoa</taxon>
        <taxon>Chordata</taxon>
        <taxon>Craniata</taxon>
        <taxon>Vertebrata</taxon>
        <taxon>Euteleostomi</taxon>
        <taxon>Mammalia</taxon>
        <taxon>Eutheria</taxon>
        <taxon>Laurasiatheria</taxon>
        <taxon>Chiroptera</taxon>
        <taxon>Yangochiroptera</taxon>
        <taxon>Vespertilionidae</taxon>
        <taxon>Cnephaeus</taxon>
    </lineage>
</organism>
<protein>
    <submittedName>
        <fullName evidence="1">Uncharacterized protein</fullName>
    </submittedName>
</protein>
<dbReference type="Proteomes" id="UP001177744">
    <property type="component" value="Unassembled WGS sequence"/>
</dbReference>
<dbReference type="PANTHER" id="PTHR46386:SF1">
    <property type="entry name" value="NUCLEAR BODY PROTEIN SP140-LIKE PROTEIN"/>
    <property type="match status" value="1"/>
</dbReference>
<evidence type="ECO:0000313" key="2">
    <source>
        <dbReference type="Proteomes" id="UP001177744"/>
    </source>
</evidence>
<dbReference type="InterPro" id="IPR043563">
    <property type="entry name" value="Sp110/Sp140/Sp140L-like"/>
</dbReference>
<evidence type="ECO:0000313" key="1">
    <source>
        <dbReference type="EMBL" id="KAK1336720.1"/>
    </source>
</evidence>
<name>A0AA40LKX4_CNENI</name>
<dbReference type="PANTHER" id="PTHR46386">
    <property type="entry name" value="NUCLEAR BODY PROTEIN SP140"/>
    <property type="match status" value="1"/>
</dbReference>
<dbReference type="GO" id="GO:0005634">
    <property type="term" value="C:nucleus"/>
    <property type="evidence" value="ECO:0007669"/>
    <property type="project" value="TreeGrafter"/>
</dbReference>
<dbReference type="AlphaFoldDB" id="A0AA40LKX4"/>
<dbReference type="EMBL" id="JAULJE010000012">
    <property type="protein sequence ID" value="KAK1336720.1"/>
    <property type="molecule type" value="Genomic_DNA"/>
</dbReference>
<reference evidence="1" key="1">
    <citation type="submission" date="2023-06" db="EMBL/GenBank/DDBJ databases">
        <title>Reference genome for the Northern bat (Eptesicus nilssonii), a most northern bat species.</title>
        <authorList>
            <person name="Laine V.N."/>
            <person name="Pulliainen A.T."/>
            <person name="Lilley T.M."/>
        </authorList>
    </citation>
    <scope>NUCLEOTIDE SEQUENCE</scope>
    <source>
        <strain evidence="1">BLF_Eptnil</strain>
        <tissue evidence="1">Kidney</tissue>
    </source>
</reference>
<accession>A0AA40LKX4</accession>
<keyword evidence="2" id="KW-1185">Reference proteome</keyword>
<gene>
    <name evidence="1" type="ORF">QTO34_002755</name>
</gene>
<dbReference type="Gene3D" id="3.30.40.10">
    <property type="entry name" value="Zinc/RING finger domain, C3HC4 (zinc finger)"/>
    <property type="match status" value="1"/>
</dbReference>
<sequence>MEAAPTEASETPLFAMPFVLCRSSVTASPEFQGSRPYSSSYYRIFGVYIQTRGFLWAGPVSPQGSSFSGLQVLTNCFCPPFLLPRVMMDENHCGAEMKDTAVRLMKGWHGPHMFREKRNSHGRESWMLSSLPPPAPQWTAFSPPNTHQWLRSSDVCKVCCHEGNLFCCITCLSFFHGDCHLPPVETERFSSSLCLDGEEAGLK</sequence>
<proteinExistence type="predicted"/>